<dbReference type="PANTHER" id="PTHR43000">
    <property type="entry name" value="DTDP-D-GLUCOSE 4,6-DEHYDRATASE-RELATED"/>
    <property type="match status" value="1"/>
</dbReference>
<evidence type="ECO:0000313" key="5">
    <source>
        <dbReference type="EMBL" id="CAE8585854.1"/>
    </source>
</evidence>
<name>A0A813IM33_POLGL</name>
<gene>
    <name evidence="6" type="ORF">PGLA1383_LOCUS36170</name>
    <name evidence="5" type="ORF">PGLA1383_LOCUS4755</name>
    <name evidence="7" type="ORF">PGLA2088_LOCUS10190</name>
</gene>
<accession>A0A813IM33</accession>
<dbReference type="EMBL" id="CAJNNV010026581">
    <property type="protein sequence ID" value="CAE8618558.1"/>
    <property type="molecule type" value="Genomic_DNA"/>
</dbReference>
<keyword evidence="3" id="KW-0472">Membrane</keyword>
<evidence type="ECO:0000313" key="7">
    <source>
        <dbReference type="EMBL" id="CAE8653154.1"/>
    </source>
</evidence>
<reference evidence="7" key="1">
    <citation type="submission" date="2021-02" db="EMBL/GenBank/DDBJ databases">
        <authorList>
            <person name="Dougan E. K."/>
            <person name="Rhodes N."/>
            <person name="Thang M."/>
            <person name="Chan C."/>
        </authorList>
    </citation>
    <scope>NUCLEOTIDE SEQUENCE</scope>
</reference>
<keyword evidence="3" id="KW-1133">Transmembrane helix</keyword>
<protein>
    <recommendedName>
        <fullName evidence="4">NAD-dependent epimerase/dehydratase domain-containing protein</fullName>
    </recommendedName>
</protein>
<proteinExistence type="inferred from homology"/>
<comment type="caution">
    <text evidence="7">The sequence shown here is derived from an EMBL/GenBank/DDBJ whole genome shotgun (WGS) entry which is preliminary data.</text>
</comment>
<dbReference type="Pfam" id="PF01370">
    <property type="entry name" value="Epimerase"/>
    <property type="match status" value="1"/>
</dbReference>
<feature type="region of interest" description="Disordered" evidence="2">
    <location>
        <begin position="71"/>
        <end position="90"/>
    </location>
</feature>
<evidence type="ECO:0000313" key="6">
    <source>
        <dbReference type="EMBL" id="CAE8618558.1"/>
    </source>
</evidence>
<dbReference type="AlphaFoldDB" id="A0A813IM33"/>
<dbReference type="InterPro" id="IPR036291">
    <property type="entry name" value="NAD(P)-bd_dom_sf"/>
</dbReference>
<sequence>MAPGARGSAPPSSIAKQWGFTMINVNKYRLLCKQAGFTAVAVFALLFFFLGSWTHQSLLGTVPAGKTVNGQDPCRGLQVPESRNEPQASSGELVLVTGGSGFIGSHLVAQLLDLGYRVRVFDNLETGNIQFVDLWHPNLEFHFGSIMDKEAVRKAMQGVTGLFHLAAASKVLPSLKSPAMATFNIEQNAVGTSNVLEVANETKLVRKIVYAASSTYYGNQEVPFEEPDPFSPTSPYAASKYMGELEMLTNDALYQIPTISLRFFMVYGPRNPSSGAYAIVTGKFLAMLAEGKDLVIEGSGTNFRDFIHVKDIARGCILGLQQPVRGMQINLGSGETHSIKEVANLVSPRQRHVAPRPHDLIGTLANTCRAKKLLGFQIKEDFRTNMKEMIAHTTAGKGDYLVEMWKKPETLSVLERLLPGFEASNTLERAAKLKDACVADSNFLSNLIAQTSNL</sequence>
<organism evidence="7 8">
    <name type="scientific">Polarella glacialis</name>
    <name type="common">Dinoflagellate</name>
    <dbReference type="NCBI Taxonomy" id="89957"/>
    <lineage>
        <taxon>Eukaryota</taxon>
        <taxon>Sar</taxon>
        <taxon>Alveolata</taxon>
        <taxon>Dinophyceae</taxon>
        <taxon>Suessiales</taxon>
        <taxon>Suessiaceae</taxon>
        <taxon>Polarella</taxon>
    </lineage>
</organism>
<dbReference type="EMBL" id="CAJNNW010011406">
    <property type="protein sequence ID" value="CAE8653154.1"/>
    <property type="molecule type" value="Genomic_DNA"/>
</dbReference>
<evidence type="ECO:0000256" key="3">
    <source>
        <dbReference type="SAM" id="Phobius"/>
    </source>
</evidence>
<keyword evidence="3" id="KW-0812">Transmembrane</keyword>
<evidence type="ECO:0000259" key="4">
    <source>
        <dbReference type="Pfam" id="PF01370"/>
    </source>
</evidence>
<evidence type="ECO:0000256" key="2">
    <source>
        <dbReference type="SAM" id="MobiDB-lite"/>
    </source>
</evidence>
<dbReference type="OMA" id="AYVQTNV"/>
<dbReference type="InterPro" id="IPR001509">
    <property type="entry name" value="Epimerase_deHydtase"/>
</dbReference>
<evidence type="ECO:0000256" key="1">
    <source>
        <dbReference type="ARBA" id="ARBA00007637"/>
    </source>
</evidence>
<dbReference type="SUPFAM" id="SSF51735">
    <property type="entry name" value="NAD(P)-binding Rossmann-fold domains"/>
    <property type="match status" value="1"/>
</dbReference>
<dbReference type="Gene3D" id="3.40.50.720">
    <property type="entry name" value="NAD(P)-binding Rossmann-like Domain"/>
    <property type="match status" value="1"/>
</dbReference>
<feature type="domain" description="NAD-dependent epimerase/dehydratase" evidence="4">
    <location>
        <begin position="94"/>
        <end position="332"/>
    </location>
</feature>
<dbReference type="Proteomes" id="UP000626109">
    <property type="component" value="Unassembled WGS sequence"/>
</dbReference>
<dbReference type="Proteomes" id="UP000654075">
    <property type="component" value="Unassembled WGS sequence"/>
</dbReference>
<evidence type="ECO:0000313" key="8">
    <source>
        <dbReference type="Proteomes" id="UP000626109"/>
    </source>
</evidence>
<dbReference type="EMBL" id="CAJNNV010001796">
    <property type="protein sequence ID" value="CAE8585854.1"/>
    <property type="molecule type" value="Genomic_DNA"/>
</dbReference>
<feature type="transmembrane region" description="Helical" evidence="3">
    <location>
        <begin position="35"/>
        <end position="53"/>
    </location>
</feature>
<dbReference type="OrthoDB" id="449295at2759"/>
<keyword evidence="9" id="KW-1185">Reference proteome</keyword>
<evidence type="ECO:0000313" key="9">
    <source>
        <dbReference type="Proteomes" id="UP000654075"/>
    </source>
</evidence>
<comment type="similarity">
    <text evidence="1">Belongs to the NAD(P)-dependent epimerase/dehydratase family.</text>
</comment>